<name>A0A8E2VG96_9RHOB</name>
<sequence>MLVLFTLASITGGTISALAGALLLDGGWVTVLLSYWLGGMVGGGTAVTVVALRAEPEDDAEPFVEIPPDDVRAENAARTRPERAKAVGRPEPVEADPDAAPHRIREGCDSH</sequence>
<dbReference type="Proteomes" id="UP000244037">
    <property type="component" value="Unassembled WGS sequence"/>
</dbReference>
<evidence type="ECO:0000313" key="4">
    <source>
        <dbReference type="Proteomes" id="UP000244037"/>
    </source>
</evidence>
<evidence type="ECO:0000313" key="3">
    <source>
        <dbReference type="EMBL" id="PTW41666.1"/>
    </source>
</evidence>
<keyword evidence="2" id="KW-1133">Transmembrane helix</keyword>
<dbReference type="AlphaFoldDB" id="A0A8E2VG96"/>
<dbReference type="EMBL" id="QAYC01000023">
    <property type="protein sequence ID" value="PTW41666.1"/>
    <property type="molecule type" value="Genomic_DNA"/>
</dbReference>
<keyword evidence="4" id="KW-1185">Reference proteome</keyword>
<evidence type="ECO:0000256" key="1">
    <source>
        <dbReference type="SAM" id="MobiDB-lite"/>
    </source>
</evidence>
<keyword evidence="2" id="KW-0812">Transmembrane</keyword>
<reference evidence="3 4" key="1">
    <citation type="submission" date="2018-04" db="EMBL/GenBank/DDBJ databases">
        <title>Genomic Encyclopedia of Archaeal and Bacterial Type Strains, Phase II (KMG-II): from individual species to whole genera.</title>
        <authorList>
            <person name="Goeker M."/>
        </authorList>
    </citation>
    <scope>NUCLEOTIDE SEQUENCE [LARGE SCALE GENOMIC DNA]</scope>
    <source>
        <strain evidence="3 4">DSM 19783</strain>
    </source>
</reference>
<proteinExistence type="predicted"/>
<evidence type="ECO:0000256" key="2">
    <source>
        <dbReference type="SAM" id="Phobius"/>
    </source>
</evidence>
<protein>
    <submittedName>
        <fullName evidence="3">Uncharacterized protein</fullName>
    </submittedName>
</protein>
<accession>A0A8E2VG96</accession>
<comment type="caution">
    <text evidence="3">The sequence shown here is derived from an EMBL/GenBank/DDBJ whole genome shotgun (WGS) entry which is preliminary data.</text>
</comment>
<organism evidence="3 4">
    <name type="scientific">Rhodovulum kholense</name>
    <dbReference type="NCBI Taxonomy" id="453584"/>
    <lineage>
        <taxon>Bacteria</taxon>
        <taxon>Pseudomonadati</taxon>
        <taxon>Pseudomonadota</taxon>
        <taxon>Alphaproteobacteria</taxon>
        <taxon>Rhodobacterales</taxon>
        <taxon>Paracoccaceae</taxon>
        <taxon>Rhodovulum</taxon>
    </lineage>
</organism>
<feature type="compositionally biased region" description="Basic and acidic residues" evidence="1">
    <location>
        <begin position="69"/>
        <end position="85"/>
    </location>
</feature>
<dbReference type="RefSeq" id="WP_108028773.1">
    <property type="nucleotide sequence ID" value="NZ_QAYC01000023.1"/>
</dbReference>
<feature type="transmembrane region" description="Helical" evidence="2">
    <location>
        <begin position="33"/>
        <end position="52"/>
    </location>
</feature>
<feature type="region of interest" description="Disordered" evidence="1">
    <location>
        <begin position="60"/>
        <end position="111"/>
    </location>
</feature>
<gene>
    <name evidence="3" type="ORF">C8N38_12315</name>
</gene>
<keyword evidence="2" id="KW-0472">Membrane</keyword>
<feature type="compositionally biased region" description="Basic and acidic residues" evidence="1">
    <location>
        <begin position="99"/>
        <end position="111"/>
    </location>
</feature>